<evidence type="ECO:0000313" key="2">
    <source>
        <dbReference type="EMBL" id="JAQ03308.1"/>
    </source>
</evidence>
<reference evidence="2" key="3">
    <citation type="journal article" date="2016" name="Gigascience">
        <title>De novo construction of an expanded transcriptome assembly for the western tarnished plant bug, Lygus hesperus.</title>
        <authorList>
            <person name="Tassone E.E."/>
            <person name="Geib S.M."/>
            <person name="Hall B."/>
            <person name="Fabrick J.A."/>
            <person name="Brent C.S."/>
            <person name="Hull J.J."/>
        </authorList>
    </citation>
    <scope>NUCLEOTIDE SEQUENCE</scope>
</reference>
<accession>A0A0A9XC82</accession>
<protein>
    <submittedName>
        <fullName evidence="1">Uncharacterized protein</fullName>
    </submittedName>
</protein>
<dbReference type="EMBL" id="GBHO01025267">
    <property type="protein sequence ID" value="JAG18337.1"/>
    <property type="molecule type" value="Transcribed_RNA"/>
</dbReference>
<proteinExistence type="predicted"/>
<evidence type="ECO:0000313" key="1">
    <source>
        <dbReference type="EMBL" id="JAG18337.1"/>
    </source>
</evidence>
<reference evidence="1" key="1">
    <citation type="journal article" date="2014" name="PLoS ONE">
        <title>Transcriptome-Based Identification of ABC Transporters in the Western Tarnished Plant Bug Lygus hesperus.</title>
        <authorList>
            <person name="Hull J.J."/>
            <person name="Chaney K."/>
            <person name="Geib S.M."/>
            <person name="Fabrick J.A."/>
            <person name="Brent C.S."/>
            <person name="Walsh D."/>
            <person name="Lavine L.C."/>
        </authorList>
    </citation>
    <scope>NUCLEOTIDE SEQUENCE</scope>
</reference>
<gene>
    <name evidence="1" type="ORF">CM83_1651</name>
    <name evidence="2" type="ORF">g.18602</name>
</gene>
<dbReference type="EMBL" id="GDHC01015321">
    <property type="protein sequence ID" value="JAQ03308.1"/>
    <property type="molecule type" value="Transcribed_RNA"/>
</dbReference>
<reference evidence="1" key="2">
    <citation type="submission" date="2014-07" db="EMBL/GenBank/DDBJ databases">
        <authorList>
            <person name="Hull J."/>
        </authorList>
    </citation>
    <scope>NUCLEOTIDE SEQUENCE</scope>
</reference>
<organism evidence="1">
    <name type="scientific">Lygus hesperus</name>
    <name type="common">Western plant bug</name>
    <dbReference type="NCBI Taxonomy" id="30085"/>
    <lineage>
        <taxon>Eukaryota</taxon>
        <taxon>Metazoa</taxon>
        <taxon>Ecdysozoa</taxon>
        <taxon>Arthropoda</taxon>
        <taxon>Hexapoda</taxon>
        <taxon>Insecta</taxon>
        <taxon>Pterygota</taxon>
        <taxon>Neoptera</taxon>
        <taxon>Paraneoptera</taxon>
        <taxon>Hemiptera</taxon>
        <taxon>Heteroptera</taxon>
        <taxon>Panheteroptera</taxon>
        <taxon>Cimicomorpha</taxon>
        <taxon>Miridae</taxon>
        <taxon>Mirini</taxon>
        <taxon>Lygus</taxon>
    </lineage>
</organism>
<sequence length="149" mass="17177">MHPYEPATVVDERSTKYRVCKEGADPSELRYRMDTSCYTASTGFCGFQLDTALHDYSRGAAGAASAVKTTTCNLNPPQQDSEDDAVTDENGWGYNTDFLLMKRQHTRNVVDGLGSHNRSSVFDICRRRRWYRDTLLVRFLHRPYLRYHQ</sequence>
<name>A0A0A9XC82_LYGHE</name>
<dbReference type="AlphaFoldDB" id="A0A0A9XC82"/>